<evidence type="ECO:0000256" key="1">
    <source>
        <dbReference type="SAM" id="Phobius"/>
    </source>
</evidence>
<organism evidence="2 3">
    <name type="scientific">Ancylostoma ceylanicum</name>
    <dbReference type="NCBI Taxonomy" id="53326"/>
    <lineage>
        <taxon>Eukaryota</taxon>
        <taxon>Metazoa</taxon>
        <taxon>Ecdysozoa</taxon>
        <taxon>Nematoda</taxon>
        <taxon>Chromadorea</taxon>
        <taxon>Rhabditida</taxon>
        <taxon>Rhabditina</taxon>
        <taxon>Rhabditomorpha</taxon>
        <taxon>Strongyloidea</taxon>
        <taxon>Ancylostomatidae</taxon>
        <taxon>Ancylostomatinae</taxon>
        <taxon>Ancylostoma</taxon>
    </lineage>
</organism>
<keyword evidence="2" id="KW-0675">Receptor</keyword>
<name>A0A0D6LJW2_9BILA</name>
<keyword evidence="1" id="KW-0472">Membrane</keyword>
<evidence type="ECO:0000313" key="3">
    <source>
        <dbReference type="Proteomes" id="UP000054495"/>
    </source>
</evidence>
<reference evidence="2 3" key="1">
    <citation type="submission" date="2013-05" db="EMBL/GenBank/DDBJ databases">
        <title>Draft genome of the parasitic nematode Anyclostoma ceylanicum.</title>
        <authorList>
            <person name="Mitreva M."/>
        </authorList>
    </citation>
    <scope>NUCLEOTIDE SEQUENCE [LARGE SCALE GENOMIC DNA]</scope>
</reference>
<feature type="transmembrane region" description="Helical" evidence="1">
    <location>
        <begin position="320"/>
        <end position="340"/>
    </location>
</feature>
<accession>A0A0D6LJW2</accession>
<dbReference type="EMBL" id="KE125540">
    <property type="protein sequence ID" value="EPB67927.1"/>
    <property type="molecule type" value="Genomic_DNA"/>
</dbReference>
<feature type="transmembrane region" description="Helical" evidence="1">
    <location>
        <begin position="281"/>
        <end position="300"/>
    </location>
</feature>
<keyword evidence="1" id="KW-1133">Transmembrane helix</keyword>
<gene>
    <name evidence="2" type="ORF">ANCCEY_12981</name>
</gene>
<dbReference type="Pfam" id="PF10326">
    <property type="entry name" value="7TM_GPCR_Str"/>
    <property type="match status" value="1"/>
</dbReference>
<dbReference type="InterPro" id="IPR050920">
    <property type="entry name" value="Nematode_rcpt-like_delta"/>
</dbReference>
<feature type="transmembrane region" description="Helical" evidence="1">
    <location>
        <begin position="33"/>
        <end position="54"/>
    </location>
</feature>
<dbReference type="Proteomes" id="UP000054495">
    <property type="component" value="Unassembled WGS sequence"/>
</dbReference>
<dbReference type="InterPro" id="IPR019428">
    <property type="entry name" value="7TM_GPCR_serpentine_rcpt_Str"/>
</dbReference>
<feature type="transmembrane region" description="Helical" evidence="1">
    <location>
        <begin position="234"/>
        <end position="260"/>
    </location>
</feature>
<evidence type="ECO:0000313" key="2">
    <source>
        <dbReference type="EMBL" id="EPB67927.1"/>
    </source>
</evidence>
<protein>
    <submittedName>
        <fullName evidence="2">7TM chemoreceptor</fullName>
    </submittedName>
</protein>
<keyword evidence="3" id="KW-1185">Reference proteome</keyword>
<dbReference type="AlphaFoldDB" id="A0A0D6LJW2"/>
<keyword evidence="1" id="KW-0812">Transmembrane</keyword>
<sequence>MKRAGYCSGQTRGNLKQTLYDNSSNPAAPAEDVKIYCYAVNGFSILCNGILLLLSSHKSIEAIQELRYFLSNISVAGAVFSFCLLLIQPQMVARGPMCIRVPHGPINYLHSSIVKFTSSVAISFYMYGMLSFPLFFVYRTMILANSSVFGQYFNKRNLLVTFVDLFEKLNKTSKVLQHFEKQWKTTEQTMLPHTIDPTHPAALNHHNVSGVIPMADDFKRTLPLTGDDYSRNPLILYFHGIAVVSHALSYLIILVSAHIMMKNLKDKQTTMSLDTFVANEVLVHAVFAEAFLPLLLAVPVAANALLTTFYENSLEWQEFLPMYCISLVPLLSPIISICFIKAYRETMLFFITLGFLRTNKKKKEEDQKSRDDNML</sequence>
<feature type="transmembrane region" description="Helical" evidence="1">
    <location>
        <begin position="66"/>
        <end position="88"/>
    </location>
</feature>
<proteinExistence type="predicted"/>
<dbReference type="PANTHER" id="PTHR22945:SF92">
    <property type="entry name" value="G PROTEIN-COUPLED RECEPTOR"/>
    <property type="match status" value="1"/>
</dbReference>
<dbReference type="PANTHER" id="PTHR22945">
    <property type="entry name" value="SERPENTINE RECEPTOR, CLASS D DELTA"/>
    <property type="match status" value="1"/>
</dbReference>